<keyword evidence="2" id="KW-1185">Reference proteome</keyword>
<dbReference type="EMBL" id="CP023270">
    <property type="protein sequence ID" value="AVJ29220.1"/>
    <property type="molecule type" value="Genomic_DNA"/>
</dbReference>
<proteinExistence type="predicted"/>
<dbReference type="SUPFAM" id="SSF54593">
    <property type="entry name" value="Glyoxalase/Bleomycin resistance protein/Dihydroxybiphenyl dioxygenase"/>
    <property type="match status" value="1"/>
</dbReference>
<accession>A0A2S0IB14</accession>
<evidence type="ECO:0000313" key="1">
    <source>
        <dbReference type="EMBL" id="AVJ29220.1"/>
    </source>
</evidence>
<reference evidence="1 2" key="1">
    <citation type="submission" date="2017-09" db="EMBL/GenBank/DDBJ databases">
        <title>Genomic, metabolic, and phenotypic characteristics of bacterial isolates from the natural microbiome of the model nematode Caenorhabditis elegans.</title>
        <authorList>
            <person name="Zimmermann J."/>
            <person name="Obeng N."/>
            <person name="Yang W."/>
            <person name="Obeng O."/>
            <person name="Kissoyan K."/>
            <person name="Pees B."/>
            <person name="Dirksen P."/>
            <person name="Hoppner M."/>
            <person name="Franke A."/>
            <person name="Rosenstiel P."/>
            <person name="Leippe M."/>
            <person name="Dierking K."/>
            <person name="Kaleta C."/>
            <person name="Schulenburg H."/>
        </authorList>
    </citation>
    <scope>NUCLEOTIDE SEQUENCE [LARGE SCALE GENOMIC DNA]</scope>
    <source>
        <strain evidence="1 2">MYb73</strain>
    </source>
</reference>
<protein>
    <submittedName>
        <fullName evidence="1">Glyoxalase</fullName>
    </submittedName>
</protein>
<gene>
    <name evidence="1" type="ORF">CLM73_20050</name>
</gene>
<dbReference type="Pfam" id="PF13669">
    <property type="entry name" value="Glyoxalase_4"/>
    <property type="match status" value="1"/>
</dbReference>
<sequence length="175" mass="19730">MSKSFGTIRQVGYVVKDIEKAMEHWAKVLHVGPWFYRVDATPTTFTYYGKASTPPKMSIAVANSGDMQVELIQQHDDADSLYRDSLLSAGECTQHIAYWTEDGFDEMRSQLLAEGYQEGHAGQMGQRGRFTYLVHPDLPSAIIEISETRGGKGEYFKRVFAAAQDWDGTDPIRRV</sequence>
<dbReference type="InterPro" id="IPR029068">
    <property type="entry name" value="Glyas_Bleomycin-R_OHBP_Dase"/>
</dbReference>
<organism evidence="1 2">
    <name type="scientific">Achromobacter spanius</name>
    <dbReference type="NCBI Taxonomy" id="217203"/>
    <lineage>
        <taxon>Bacteria</taxon>
        <taxon>Pseudomonadati</taxon>
        <taxon>Pseudomonadota</taxon>
        <taxon>Betaproteobacteria</taxon>
        <taxon>Burkholderiales</taxon>
        <taxon>Alcaligenaceae</taxon>
        <taxon>Achromobacter</taxon>
    </lineage>
</organism>
<dbReference type="Proteomes" id="UP000239477">
    <property type="component" value="Chromosome"/>
</dbReference>
<name>A0A2S0IB14_9BURK</name>
<evidence type="ECO:0000313" key="2">
    <source>
        <dbReference type="Proteomes" id="UP000239477"/>
    </source>
</evidence>
<dbReference type="OrthoDB" id="9792173at2"/>
<dbReference type="Gene3D" id="3.10.180.10">
    <property type="entry name" value="2,3-Dihydroxybiphenyl 1,2-Dioxygenase, domain 1"/>
    <property type="match status" value="1"/>
</dbReference>
<dbReference type="RefSeq" id="WP_105239935.1">
    <property type="nucleotide sequence ID" value="NZ_CP023270.1"/>
</dbReference>
<dbReference type="AlphaFoldDB" id="A0A2S0IB14"/>